<dbReference type="Proteomes" id="UP000289323">
    <property type="component" value="Unassembled WGS sequence"/>
</dbReference>
<reference evidence="2 3" key="1">
    <citation type="submission" date="2018-04" db="EMBL/GenBank/DDBJ databases">
        <authorList>
            <person name="Huttner S."/>
            <person name="Dainat J."/>
        </authorList>
    </citation>
    <scope>NUCLEOTIDE SEQUENCE [LARGE SCALE GENOMIC DNA]</scope>
</reference>
<name>A0A3S4ANZ3_9PEZI</name>
<accession>A0A3S4ANZ3</accession>
<sequence length="62" mass="7439">MCQVEVSIYSDGEPSRRNPPSLSRKDFHRYTEQFIHCTYRFIRYTNQFISFIDLFIRSPGTS</sequence>
<protein>
    <submittedName>
        <fullName evidence="2">6c2df42c-1be2-4de4-a26a-b9e3e0e3785b</fullName>
    </submittedName>
</protein>
<feature type="region of interest" description="Disordered" evidence="1">
    <location>
        <begin position="1"/>
        <end position="24"/>
    </location>
</feature>
<evidence type="ECO:0000313" key="2">
    <source>
        <dbReference type="EMBL" id="SPQ19363.1"/>
    </source>
</evidence>
<proteinExistence type="predicted"/>
<dbReference type="AlphaFoldDB" id="A0A3S4ANZ3"/>
<evidence type="ECO:0000256" key="1">
    <source>
        <dbReference type="SAM" id="MobiDB-lite"/>
    </source>
</evidence>
<gene>
    <name evidence="2" type="ORF">TT172_LOCUS1782</name>
</gene>
<organism evidence="2 3">
    <name type="scientific">Thermothielavioides terrestris</name>
    <dbReference type="NCBI Taxonomy" id="2587410"/>
    <lineage>
        <taxon>Eukaryota</taxon>
        <taxon>Fungi</taxon>
        <taxon>Dikarya</taxon>
        <taxon>Ascomycota</taxon>
        <taxon>Pezizomycotina</taxon>
        <taxon>Sordariomycetes</taxon>
        <taxon>Sordariomycetidae</taxon>
        <taxon>Sordariales</taxon>
        <taxon>Chaetomiaceae</taxon>
        <taxon>Thermothielavioides</taxon>
    </lineage>
</organism>
<evidence type="ECO:0000313" key="3">
    <source>
        <dbReference type="Proteomes" id="UP000289323"/>
    </source>
</evidence>
<dbReference type="EMBL" id="OUUZ01000001">
    <property type="protein sequence ID" value="SPQ19363.1"/>
    <property type="molecule type" value="Genomic_DNA"/>
</dbReference>